<accession>A0A1J4JEJ4</accession>
<reference evidence="1" key="1">
    <citation type="submission" date="2016-10" db="EMBL/GenBank/DDBJ databases">
        <authorList>
            <person name="Benchimol M."/>
            <person name="Almeida L.G."/>
            <person name="Vasconcelos A.T."/>
            <person name="Perreira-Neves A."/>
            <person name="Rosa I.A."/>
            <person name="Tasca T."/>
            <person name="Bogo M.R."/>
            <person name="de Souza W."/>
        </authorList>
    </citation>
    <scope>NUCLEOTIDE SEQUENCE [LARGE SCALE GENOMIC DNA]</scope>
    <source>
        <strain evidence="1">K</strain>
    </source>
</reference>
<comment type="caution">
    <text evidence="1">The sequence shown here is derived from an EMBL/GenBank/DDBJ whole genome shotgun (WGS) entry which is preliminary data.</text>
</comment>
<gene>
    <name evidence="1" type="ORF">TRFO_09310</name>
</gene>
<dbReference type="Proteomes" id="UP000179807">
    <property type="component" value="Unassembled WGS sequence"/>
</dbReference>
<organism evidence="1 2">
    <name type="scientific">Tritrichomonas foetus</name>
    <dbReference type="NCBI Taxonomy" id="1144522"/>
    <lineage>
        <taxon>Eukaryota</taxon>
        <taxon>Metamonada</taxon>
        <taxon>Parabasalia</taxon>
        <taxon>Tritrichomonadida</taxon>
        <taxon>Tritrichomonadidae</taxon>
        <taxon>Tritrichomonas</taxon>
    </lineage>
</organism>
<dbReference type="VEuPathDB" id="TrichDB:TRFO_09310"/>
<dbReference type="GeneID" id="94829501"/>
<proteinExistence type="predicted"/>
<evidence type="ECO:0000313" key="1">
    <source>
        <dbReference type="EMBL" id="OHS97614.1"/>
    </source>
</evidence>
<dbReference type="RefSeq" id="XP_068350751.1">
    <property type="nucleotide sequence ID" value="XM_068494797.1"/>
</dbReference>
<name>A0A1J4JEJ4_9EUKA</name>
<dbReference type="AlphaFoldDB" id="A0A1J4JEJ4"/>
<evidence type="ECO:0000313" key="2">
    <source>
        <dbReference type="Proteomes" id="UP000179807"/>
    </source>
</evidence>
<protein>
    <submittedName>
        <fullName evidence="1">Uncharacterized protein</fullName>
    </submittedName>
</protein>
<sequence>MWIPSKNNSQIEIKPFNPEQKIFIQFDGDIQNFEFNSCKKKAFVHADDKLYLSNDLKVCNILNNNLLSVTMAHWAYSPFHILYLNSCFDLFLLDIRAPPEEFLRNTDARIDHISNITNFIVLPNSENLKVACIRKHHDFTDFCIFVIYIKDQIVDYFDDSDPSFFKDDHDGKLLVLKSHAQIECQLNMENLFDVATCCNSKIYVATKNSAKIGAIYVFDEENNTFHLIQNNIENLKGFMSCNQTLFVISDTQVYTIKDDELTEYLTIENVIGISFTPHIILSHDKTFYYQDGVETIVDNQGQISSCEITEKIQKYQKLMNDSFFDYVNLIQFRGNKLQKRQEQIMNKFNVLKAMFNNINDISELKQQSNELLQRVKSLQILKESEIQTIMSQVKDLQNRFNDLQK</sequence>
<keyword evidence="2" id="KW-1185">Reference proteome</keyword>
<dbReference type="EMBL" id="MLAK01001104">
    <property type="protein sequence ID" value="OHS97614.1"/>
    <property type="molecule type" value="Genomic_DNA"/>
</dbReference>